<proteinExistence type="predicted"/>
<keyword evidence="2" id="KW-1185">Reference proteome</keyword>
<gene>
    <name evidence="1" type="ORF">PECAL_1P14620</name>
</gene>
<evidence type="ECO:0000313" key="1">
    <source>
        <dbReference type="EMBL" id="CAH0365058.1"/>
    </source>
</evidence>
<sequence length="196" mass="21342">MRLVLACVLARAAALRPEPVRHAPPRAPPRSRRALLRTLSLAPLGLARPSLAADATERLRAGYDGIEALLKNWDKETFIKCGQEGQVTLAAECDRDANKVPAALGLKSTDAPLFKVEKLFKAAITPDVDIDAWNLATEQFVQHSTSAQEYAYTASFGEYNPSGGKDQVAKYMDLSKDELVLARDALRDVLKQIGGL</sequence>
<dbReference type="Proteomes" id="UP000789595">
    <property type="component" value="Unassembled WGS sequence"/>
</dbReference>
<evidence type="ECO:0000313" key="2">
    <source>
        <dbReference type="Proteomes" id="UP000789595"/>
    </source>
</evidence>
<reference evidence="1" key="1">
    <citation type="submission" date="2021-11" db="EMBL/GenBank/DDBJ databases">
        <authorList>
            <consortium name="Genoscope - CEA"/>
            <person name="William W."/>
        </authorList>
    </citation>
    <scope>NUCLEOTIDE SEQUENCE</scope>
</reference>
<dbReference type="EMBL" id="CAKKNE010000001">
    <property type="protein sequence ID" value="CAH0365058.1"/>
    <property type="molecule type" value="Genomic_DNA"/>
</dbReference>
<dbReference type="AlphaFoldDB" id="A0A8J2S5U7"/>
<name>A0A8J2S5U7_9STRA</name>
<dbReference type="OrthoDB" id="200159at2759"/>
<accession>A0A8J2S5U7</accession>
<protein>
    <submittedName>
        <fullName evidence="1">Uncharacterized protein</fullName>
    </submittedName>
</protein>
<comment type="caution">
    <text evidence="1">The sequence shown here is derived from an EMBL/GenBank/DDBJ whole genome shotgun (WGS) entry which is preliminary data.</text>
</comment>
<organism evidence="1 2">
    <name type="scientific">Pelagomonas calceolata</name>
    <dbReference type="NCBI Taxonomy" id="35677"/>
    <lineage>
        <taxon>Eukaryota</taxon>
        <taxon>Sar</taxon>
        <taxon>Stramenopiles</taxon>
        <taxon>Ochrophyta</taxon>
        <taxon>Pelagophyceae</taxon>
        <taxon>Pelagomonadales</taxon>
        <taxon>Pelagomonadaceae</taxon>
        <taxon>Pelagomonas</taxon>
    </lineage>
</organism>